<dbReference type="Proteomes" id="UP000030134">
    <property type="component" value="Unassembled WGS sequence"/>
</dbReference>
<feature type="signal peptide" evidence="1">
    <location>
        <begin position="1"/>
        <end position="20"/>
    </location>
</feature>
<dbReference type="AlphaFoldDB" id="A0A0A2G271"/>
<dbReference type="EMBL" id="JQZW01000013">
    <property type="protein sequence ID" value="KGN97336.1"/>
    <property type="molecule type" value="Genomic_DNA"/>
</dbReference>
<feature type="chain" id="PRO_5001987644" description="Lipoprotein" evidence="1">
    <location>
        <begin position="21"/>
        <end position="389"/>
    </location>
</feature>
<evidence type="ECO:0008006" key="4">
    <source>
        <dbReference type="Google" id="ProtNLM"/>
    </source>
</evidence>
<protein>
    <recommendedName>
        <fullName evidence="4">Lipoprotein</fullName>
    </recommendedName>
</protein>
<reference evidence="2 3" key="1">
    <citation type="submission" date="2014-08" db="EMBL/GenBank/DDBJ databases">
        <title>Porphyromonas gingivicanis strain:COT-022_OH1391 Genome sequencing.</title>
        <authorList>
            <person name="Wallis C."/>
            <person name="Deusch O."/>
            <person name="O'Flynn C."/>
            <person name="Davis I."/>
            <person name="Jospin G."/>
            <person name="Darling A.E."/>
            <person name="Coil D.A."/>
            <person name="Alexiev A."/>
            <person name="Horsfall A."/>
            <person name="Kirkwood N."/>
            <person name="Harris S."/>
            <person name="Eisen J.A."/>
        </authorList>
    </citation>
    <scope>NUCLEOTIDE SEQUENCE [LARGE SCALE GENOMIC DNA]</scope>
    <source>
        <strain evidence="3">COT-022 OH1391</strain>
    </source>
</reference>
<keyword evidence="1" id="KW-0732">Signal</keyword>
<comment type="caution">
    <text evidence="2">The sequence shown here is derived from an EMBL/GenBank/DDBJ whole genome shotgun (WGS) entry which is preliminary data.</text>
</comment>
<evidence type="ECO:0000256" key="1">
    <source>
        <dbReference type="SAM" id="SignalP"/>
    </source>
</evidence>
<name>A0A0A2G271_9PORP</name>
<evidence type="ECO:0000313" key="3">
    <source>
        <dbReference type="Proteomes" id="UP000030134"/>
    </source>
</evidence>
<proteinExistence type="predicted"/>
<keyword evidence="3" id="KW-1185">Reference proteome</keyword>
<evidence type="ECO:0000313" key="2">
    <source>
        <dbReference type="EMBL" id="KGN97336.1"/>
    </source>
</evidence>
<dbReference type="RefSeq" id="WP_036884754.1">
    <property type="nucleotide sequence ID" value="NZ_JQZW01000013.1"/>
</dbReference>
<organism evidence="2 3">
    <name type="scientific">Porphyromonas gingivicanis</name>
    <dbReference type="NCBI Taxonomy" id="266762"/>
    <lineage>
        <taxon>Bacteria</taxon>
        <taxon>Pseudomonadati</taxon>
        <taxon>Bacteroidota</taxon>
        <taxon>Bacteroidia</taxon>
        <taxon>Bacteroidales</taxon>
        <taxon>Porphyromonadaceae</taxon>
        <taxon>Porphyromonas</taxon>
    </lineage>
</organism>
<gene>
    <name evidence="2" type="ORF">HQ36_07165</name>
</gene>
<sequence length="389" mass="45164">MKVKVFQNLMLAFCFVLVLSACKKPDAPVVPEPDLPIVEDPYQSITENKVLLPILIREPDMDKVIEAEKKRGGTLLEKLLPDPKKGGGYVLYRFGYEKMDVKELHYRIDPESGVFLKAIVKFPSNQTTLAKCLALSSKHGFNDEHVLAKLCSGLVRDKSTLFVIEQEKKEGEDWLEFIQYGKQPQAFPTIKEIPSEYGEMLENSLYSFTRIKQVELNAGNELKRTEEQEYGKHKGKVRYALFELNEKEAPMTHRGYFFEWQDDTPENKLGQCFEIIFIYNEPTLGYYTDDIRKVSIPTKEFYSLCQREGFEWRLRRENGIDDFYNKEKKLRIISRTPTFNDINPEKMLFTINFVRHDDAKVAPAMPSPILKAKMNPSTNENANQSMRLR</sequence>
<accession>A0A0A2G271</accession>
<dbReference type="PROSITE" id="PS51257">
    <property type="entry name" value="PROKAR_LIPOPROTEIN"/>
    <property type="match status" value="1"/>
</dbReference>
<dbReference type="OrthoDB" id="1014797at2"/>